<feature type="domain" description="HTH luxR-type" evidence="8">
    <location>
        <begin position="183"/>
        <end position="248"/>
    </location>
</feature>
<dbReference type="GO" id="GO:0000976">
    <property type="term" value="F:transcription cis-regulatory region binding"/>
    <property type="evidence" value="ECO:0007669"/>
    <property type="project" value="TreeGrafter"/>
</dbReference>
<evidence type="ECO:0000256" key="6">
    <source>
        <dbReference type="PROSITE-ProRule" id="PRU00169"/>
    </source>
</evidence>
<dbReference type="GO" id="GO:0006355">
    <property type="term" value="P:regulation of DNA-templated transcription"/>
    <property type="evidence" value="ECO:0007669"/>
    <property type="project" value="InterPro"/>
</dbReference>
<keyword evidence="5" id="KW-0804">Transcription</keyword>
<evidence type="ECO:0000259" key="9">
    <source>
        <dbReference type="PROSITE" id="PS50110"/>
    </source>
</evidence>
<dbReference type="PROSITE" id="PS50043">
    <property type="entry name" value="HTH_LUXR_2"/>
    <property type="match status" value="1"/>
</dbReference>
<dbReference type="PANTHER" id="PTHR48111:SF1">
    <property type="entry name" value="TWO-COMPONENT RESPONSE REGULATOR ORR33"/>
    <property type="match status" value="1"/>
</dbReference>
<feature type="region of interest" description="Disordered" evidence="7">
    <location>
        <begin position="1"/>
        <end position="28"/>
    </location>
</feature>
<protein>
    <submittedName>
        <fullName evidence="10">DNA-binding response regulator</fullName>
    </submittedName>
</protein>
<dbReference type="SUPFAM" id="SSF52172">
    <property type="entry name" value="CheY-like"/>
    <property type="match status" value="1"/>
</dbReference>
<proteinExistence type="predicted"/>
<dbReference type="FunFam" id="1.10.10.10:FF:000153">
    <property type="entry name" value="LuxR family transcriptional regulator"/>
    <property type="match status" value="1"/>
</dbReference>
<evidence type="ECO:0000313" key="11">
    <source>
        <dbReference type="Proteomes" id="UP000249198"/>
    </source>
</evidence>
<dbReference type="SUPFAM" id="SSF46894">
    <property type="entry name" value="C-terminal effector domain of the bipartite response regulators"/>
    <property type="match status" value="1"/>
</dbReference>
<reference evidence="10 11" key="1">
    <citation type="submission" date="2017-08" db="EMBL/GenBank/DDBJ databases">
        <title>Infants hospitalized years apart are colonized by the same room-sourced microbial strains.</title>
        <authorList>
            <person name="Brooks B."/>
            <person name="Olm M.R."/>
            <person name="Firek B.A."/>
            <person name="Baker R."/>
            <person name="Thomas B.C."/>
            <person name="Morowitz M.J."/>
            <person name="Banfield J.F."/>
        </authorList>
    </citation>
    <scope>NUCLEOTIDE SEQUENCE [LARGE SCALE GENOMIC DNA]</scope>
    <source>
        <strain evidence="10">S2_009_000_R2_77</strain>
    </source>
</reference>
<dbReference type="GO" id="GO:0005829">
    <property type="term" value="C:cytosol"/>
    <property type="evidence" value="ECO:0007669"/>
    <property type="project" value="TreeGrafter"/>
</dbReference>
<feature type="domain" description="Response regulatory" evidence="9">
    <location>
        <begin position="40"/>
        <end position="156"/>
    </location>
</feature>
<dbReference type="Proteomes" id="UP000249198">
    <property type="component" value="Unassembled WGS sequence"/>
</dbReference>
<keyword evidence="3" id="KW-0805">Transcription regulation</keyword>
<accession>A0A2W5CXM6</accession>
<dbReference type="EMBL" id="QFOH01000040">
    <property type="protein sequence ID" value="PZP20940.1"/>
    <property type="molecule type" value="Genomic_DNA"/>
</dbReference>
<dbReference type="GO" id="GO:0032993">
    <property type="term" value="C:protein-DNA complex"/>
    <property type="evidence" value="ECO:0007669"/>
    <property type="project" value="TreeGrafter"/>
</dbReference>
<dbReference type="PRINTS" id="PR00038">
    <property type="entry name" value="HTHLUXR"/>
</dbReference>
<dbReference type="InterPro" id="IPR011006">
    <property type="entry name" value="CheY-like_superfamily"/>
</dbReference>
<dbReference type="Gene3D" id="3.40.50.2300">
    <property type="match status" value="1"/>
</dbReference>
<dbReference type="CDD" id="cd19920">
    <property type="entry name" value="REC_PA4781-like"/>
    <property type="match status" value="1"/>
</dbReference>
<gene>
    <name evidence="10" type="ORF">DI599_20920</name>
</gene>
<evidence type="ECO:0000256" key="1">
    <source>
        <dbReference type="ARBA" id="ARBA00022553"/>
    </source>
</evidence>
<keyword evidence="2" id="KW-0902">Two-component regulatory system</keyword>
<dbReference type="InterPro" id="IPR000792">
    <property type="entry name" value="Tscrpt_reg_LuxR_C"/>
</dbReference>
<dbReference type="InterPro" id="IPR036388">
    <property type="entry name" value="WH-like_DNA-bd_sf"/>
</dbReference>
<dbReference type="Pfam" id="PF00072">
    <property type="entry name" value="Response_reg"/>
    <property type="match status" value="1"/>
</dbReference>
<dbReference type="InterPro" id="IPR016032">
    <property type="entry name" value="Sig_transdc_resp-reg_C-effctor"/>
</dbReference>
<dbReference type="PROSITE" id="PS00622">
    <property type="entry name" value="HTH_LUXR_1"/>
    <property type="match status" value="1"/>
</dbReference>
<evidence type="ECO:0000313" key="10">
    <source>
        <dbReference type="EMBL" id="PZP20940.1"/>
    </source>
</evidence>
<name>A0A2W5CXM6_9PSED</name>
<dbReference type="PROSITE" id="PS50110">
    <property type="entry name" value="RESPONSE_REGULATORY"/>
    <property type="match status" value="1"/>
</dbReference>
<dbReference type="CDD" id="cd06170">
    <property type="entry name" value="LuxR_C_like"/>
    <property type="match status" value="1"/>
</dbReference>
<dbReference type="GO" id="GO:0000156">
    <property type="term" value="F:phosphorelay response regulator activity"/>
    <property type="evidence" value="ECO:0007669"/>
    <property type="project" value="TreeGrafter"/>
</dbReference>
<dbReference type="InterPro" id="IPR001789">
    <property type="entry name" value="Sig_transdc_resp-reg_receiver"/>
</dbReference>
<dbReference type="InterPro" id="IPR039420">
    <property type="entry name" value="WalR-like"/>
</dbReference>
<evidence type="ECO:0000256" key="2">
    <source>
        <dbReference type="ARBA" id="ARBA00023012"/>
    </source>
</evidence>
<dbReference type="SMART" id="SM00448">
    <property type="entry name" value="REC"/>
    <property type="match status" value="1"/>
</dbReference>
<dbReference type="AlphaFoldDB" id="A0A2W5CXM6"/>
<dbReference type="SMART" id="SM00421">
    <property type="entry name" value="HTH_LUXR"/>
    <property type="match status" value="1"/>
</dbReference>
<comment type="caution">
    <text evidence="10">The sequence shown here is derived from an EMBL/GenBank/DDBJ whole genome shotgun (WGS) entry which is preliminary data.</text>
</comment>
<dbReference type="Pfam" id="PF00196">
    <property type="entry name" value="GerE"/>
    <property type="match status" value="1"/>
</dbReference>
<dbReference type="PANTHER" id="PTHR48111">
    <property type="entry name" value="REGULATOR OF RPOS"/>
    <property type="match status" value="1"/>
</dbReference>
<evidence type="ECO:0000256" key="4">
    <source>
        <dbReference type="ARBA" id="ARBA00023125"/>
    </source>
</evidence>
<evidence type="ECO:0000256" key="7">
    <source>
        <dbReference type="SAM" id="MobiDB-lite"/>
    </source>
</evidence>
<feature type="modified residue" description="4-aspartylphosphate" evidence="6">
    <location>
        <position position="89"/>
    </location>
</feature>
<evidence type="ECO:0000259" key="8">
    <source>
        <dbReference type="PROSITE" id="PS50043"/>
    </source>
</evidence>
<sequence>MPRAGAVPCPNRRSPVVIDSPQPSAPSTAKALRPVHEQGVVLIVDDVPDNLALLSDALDEAGYMVLVALDGASALERMQRRRPDVILLDAMMPGMDGFETCRRIKAQAGIADIPVLFMTALTDSEHVVEGFAAGGIDYVTKPIRPDEVLARVAAHLRTARTLQTARNAPGATPSLDDEQVREALAARFQLTGREVEVLHWVACGKTNRDIGDILGLSPRTVNKHLEHVYVKLGVETRTAAAAVAMAAGGR</sequence>
<dbReference type="Gene3D" id="1.10.10.10">
    <property type="entry name" value="Winged helix-like DNA-binding domain superfamily/Winged helix DNA-binding domain"/>
    <property type="match status" value="1"/>
</dbReference>
<organism evidence="10 11">
    <name type="scientific">Pseudomonas kuykendallii</name>
    <dbReference type="NCBI Taxonomy" id="1007099"/>
    <lineage>
        <taxon>Bacteria</taxon>
        <taxon>Pseudomonadati</taxon>
        <taxon>Pseudomonadota</taxon>
        <taxon>Gammaproteobacteria</taxon>
        <taxon>Pseudomonadales</taxon>
        <taxon>Pseudomonadaceae</taxon>
        <taxon>Pseudomonas</taxon>
    </lineage>
</organism>
<keyword evidence="1 6" id="KW-0597">Phosphoprotein</keyword>
<evidence type="ECO:0000256" key="3">
    <source>
        <dbReference type="ARBA" id="ARBA00023015"/>
    </source>
</evidence>
<keyword evidence="4 10" id="KW-0238">DNA-binding</keyword>
<evidence type="ECO:0000256" key="5">
    <source>
        <dbReference type="ARBA" id="ARBA00023163"/>
    </source>
</evidence>